<reference evidence="1" key="1">
    <citation type="submission" date="2014-12" db="EMBL/GenBank/DDBJ databases">
        <title>Insight into the proteome of Arion vulgaris.</title>
        <authorList>
            <person name="Aradska J."/>
            <person name="Bulat T."/>
            <person name="Smidak R."/>
            <person name="Sarate P."/>
            <person name="Gangsoo J."/>
            <person name="Sialana F."/>
            <person name="Bilban M."/>
            <person name="Lubec G."/>
        </authorList>
    </citation>
    <scope>NUCLEOTIDE SEQUENCE</scope>
    <source>
        <tissue evidence="1">Skin</tissue>
    </source>
</reference>
<sequence>MYNNIIDSCLQDEFWDKRHNNNNTPAAGISSPVNNKVKYVKYIIKPSLSH</sequence>
<evidence type="ECO:0000313" key="1">
    <source>
        <dbReference type="EMBL" id="CEK55020.1"/>
    </source>
</evidence>
<accession>A0A0B6YHN4</accession>
<dbReference type="EMBL" id="HACG01008155">
    <property type="protein sequence ID" value="CEK55020.1"/>
    <property type="molecule type" value="Transcribed_RNA"/>
</dbReference>
<name>A0A0B6YHN4_9EUPU</name>
<organism evidence="1">
    <name type="scientific">Arion vulgaris</name>
    <dbReference type="NCBI Taxonomy" id="1028688"/>
    <lineage>
        <taxon>Eukaryota</taxon>
        <taxon>Metazoa</taxon>
        <taxon>Spiralia</taxon>
        <taxon>Lophotrochozoa</taxon>
        <taxon>Mollusca</taxon>
        <taxon>Gastropoda</taxon>
        <taxon>Heterobranchia</taxon>
        <taxon>Euthyneura</taxon>
        <taxon>Panpulmonata</taxon>
        <taxon>Eupulmonata</taxon>
        <taxon>Stylommatophora</taxon>
        <taxon>Helicina</taxon>
        <taxon>Arionoidea</taxon>
        <taxon>Arionidae</taxon>
        <taxon>Arion</taxon>
    </lineage>
</organism>
<proteinExistence type="predicted"/>
<gene>
    <name evidence="1" type="primary">ORF24172</name>
</gene>
<protein>
    <submittedName>
        <fullName evidence="1">Uncharacterized protein</fullName>
    </submittedName>
</protein>
<dbReference type="AlphaFoldDB" id="A0A0B6YHN4"/>